<reference evidence="2" key="1">
    <citation type="thesis" date="2020" institute="ProQuest LLC" country="789 East Eisenhower Parkway, Ann Arbor, MI, USA">
        <title>Comparative Genomics and Chromosome Evolution.</title>
        <authorList>
            <person name="Mudd A.B."/>
        </authorList>
    </citation>
    <scope>NUCLEOTIDE SEQUENCE</scope>
    <source>
        <strain evidence="2">237g6f4</strain>
        <tissue evidence="2">Blood</tissue>
    </source>
</reference>
<dbReference type="AlphaFoldDB" id="A0AAV6YN95"/>
<protein>
    <recommendedName>
        <fullName evidence="4">Secreted protein</fullName>
    </recommendedName>
</protein>
<accession>A0AAV6YN95</accession>
<name>A0AAV6YN95_ENGPU</name>
<keyword evidence="3" id="KW-1185">Reference proteome</keyword>
<evidence type="ECO:0000256" key="1">
    <source>
        <dbReference type="SAM" id="MobiDB-lite"/>
    </source>
</evidence>
<dbReference type="EMBL" id="WNYA01065841">
    <property type="protein sequence ID" value="KAG8535491.1"/>
    <property type="molecule type" value="Genomic_DNA"/>
</dbReference>
<organism evidence="2 3">
    <name type="scientific">Engystomops pustulosus</name>
    <name type="common">Tungara frog</name>
    <name type="synonym">Physalaemus pustulosus</name>
    <dbReference type="NCBI Taxonomy" id="76066"/>
    <lineage>
        <taxon>Eukaryota</taxon>
        <taxon>Metazoa</taxon>
        <taxon>Chordata</taxon>
        <taxon>Craniata</taxon>
        <taxon>Vertebrata</taxon>
        <taxon>Euteleostomi</taxon>
        <taxon>Amphibia</taxon>
        <taxon>Batrachia</taxon>
        <taxon>Anura</taxon>
        <taxon>Neobatrachia</taxon>
        <taxon>Hyloidea</taxon>
        <taxon>Leptodactylidae</taxon>
        <taxon>Leiuperinae</taxon>
        <taxon>Engystomops</taxon>
    </lineage>
</organism>
<proteinExistence type="predicted"/>
<evidence type="ECO:0000313" key="3">
    <source>
        <dbReference type="Proteomes" id="UP000824782"/>
    </source>
</evidence>
<sequence>MVLICCICSTIFVNVVLLSMTATVYFWLAILSVGGGKDNQTVSPEAEPPPTVPTYLPQDSSSNCGQPRWRSLYYVSDTRNWTRQTTQ</sequence>
<evidence type="ECO:0000313" key="2">
    <source>
        <dbReference type="EMBL" id="KAG8535491.1"/>
    </source>
</evidence>
<evidence type="ECO:0008006" key="4">
    <source>
        <dbReference type="Google" id="ProtNLM"/>
    </source>
</evidence>
<dbReference type="Proteomes" id="UP000824782">
    <property type="component" value="Unassembled WGS sequence"/>
</dbReference>
<comment type="caution">
    <text evidence="2">The sequence shown here is derived from an EMBL/GenBank/DDBJ whole genome shotgun (WGS) entry which is preliminary data.</text>
</comment>
<gene>
    <name evidence="2" type="ORF">GDO81_028448</name>
</gene>
<feature type="region of interest" description="Disordered" evidence="1">
    <location>
        <begin position="37"/>
        <end position="66"/>
    </location>
</feature>